<proteinExistence type="predicted"/>
<evidence type="ECO:0000313" key="1">
    <source>
        <dbReference type="EMBL" id="AGS52926.1"/>
    </source>
</evidence>
<dbReference type="EMBL" id="JQ844216">
    <property type="protein sequence ID" value="AGS52926.1"/>
    <property type="molecule type" value="Genomic_DNA"/>
</dbReference>
<reference evidence="1" key="1">
    <citation type="submission" date="2012-03" db="EMBL/GenBank/DDBJ databases">
        <title>Functional metagenomics reveals considerable lignocellulase gene clusters in the gut microbiome of a wood-feeding higher termite.</title>
        <authorList>
            <person name="Liu N."/>
        </authorList>
    </citation>
    <scope>NUCLEOTIDE SEQUENCE</scope>
</reference>
<protein>
    <submittedName>
        <fullName evidence="1">Uncharacterized protein</fullName>
    </submittedName>
</protein>
<sequence>MPYLYYRLKKKNEKDKALRNNRIFNIVSRPHLRRAIFPTGREVNLFPPIRFFEIFDKVLGV</sequence>
<name>A0A806K017_9BACT</name>
<dbReference type="AlphaFoldDB" id="A0A806K017"/>
<accession>A0A806K017</accession>
<organism evidence="1">
    <name type="scientific">uncultured bacterium contig00019</name>
    <dbReference type="NCBI Taxonomy" id="1181510"/>
    <lineage>
        <taxon>Bacteria</taxon>
        <taxon>environmental samples</taxon>
    </lineage>
</organism>